<protein>
    <submittedName>
        <fullName evidence="1">Uncharacterized protein</fullName>
    </submittedName>
</protein>
<dbReference type="PANTHER" id="PTHR33845">
    <property type="entry name" value="C2H2-TYPE DOMAIN-CONTAINING PROTEIN"/>
    <property type="match status" value="1"/>
</dbReference>
<sequence>MYRFVILSFVLFAVSLASQMPTCIRHKCPVGERCFMQQVQCFVPPCYPVPTCEKIPGNDAPTCRGHVCPTGERCFMQQVQCFVPPCNPVPTCEKIHVNLTCDGHQCPAEQSCQMVQVKTICLITVTGTTTFTWMCQIERALFSETQAGKTGADRDISKGGRSERDKQHDVITPTFFLAELVETSVSSTKIKKITELSYFEYHGSDARVWKFHGIGDGDVIKDLKHTNEMLDIKKQGGKLATAAVNIEDRKRIITSLDKNPG</sequence>
<dbReference type="InterPro" id="IPR003645">
    <property type="entry name" value="Fol_N"/>
</dbReference>
<reference evidence="2" key="1">
    <citation type="journal article" date="2008" name="Nat. Genet.">
        <title>The Pristionchus pacificus genome provides a unique perspective on nematode lifestyle and parasitism.</title>
        <authorList>
            <person name="Dieterich C."/>
            <person name="Clifton S.W."/>
            <person name="Schuster L.N."/>
            <person name="Chinwalla A."/>
            <person name="Delehaunty K."/>
            <person name="Dinkelacker I."/>
            <person name="Fulton L."/>
            <person name="Fulton R."/>
            <person name="Godfrey J."/>
            <person name="Minx P."/>
            <person name="Mitreva M."/>
            <person name="Roeseler W."/>
            <person name="Tian H."/>
            <person name="Witte H."/>
            <person name="Yang S.P."/>
            <person name="Wilson R.K."/>
            <person name="Sommer R.J."/>
        </authorList>
    </citation>
    <scope>NUCLEOTIDE SEQUENCE [LARGE SCALE GENOMIC DNA]</scope>
    <source>
        <strain evidence="2">PS312</strain>
    </source>
</reference>
<evidence type="ECO:0000313" key="2">
    <source>
        <dbReference type="Proteomes" id="UP000005239"/>
    </source>
</evidence>
<evidence type="ECO:0000313" key="1">
    <source>
        <dbReference type="EnsemblMetazoa" id="PPA39053.1"/>
    </source>
</evidence>
<dbReference type="Proteomes" id="UP000005239">
    <property type="component" value="Unassembled WGS sequence"/>
</dbReference>
<dbReference type="SMART" id="SM00274">
    <property type="entry name" value="FOLN"/>
    <property type="match status" value="3"/>
</dbReference>
<accession>A0A454Y3M8</accession>
<keyword evidence="2" id="KW-1185">Reference proteome</keyword>
<name>A0A454Y3M8_PRIPA</name>
<dbReference type="EnsemblMetazoa" id="PPA39053.1">
    <property type="protein sequence ID" value="PPA39053.1"/>
    <property type="gene ID" value="WBGene00277422"/>
</dbReference>
<dbReference type="OrthoDB" id="6145519at2759"/>
<proteinExistence type="predicted"/>
<dbReference type="AlphaFoldDB" id="A0A454Y3M8"/>
<gene>
    <name evidence="1" type="primary">WBGene00277422</name>
</gene>
<reference evidence="1" key="2">
    <citation type="submission" date="2022-06" db="UniProtKB">
        <authorList>
            <consortium name="EnsemblMetazoa"/>
        </authorList>
    </citation>
    <scope>IDENTIFICATION</scope>
    <source>
        <strain evidence="1">PS312</strain>
    </source>
</reference>
<accession>A0A8R1UVB8</accession>
<organism evidence="1 2">
    <name type="scientific">Pristionchus pacificus</name>
    <name type="common">Parasitic nematode worm</name>
    <dbReference type="NCBI Taxonomy" id="54126"/>
    <lineage>
        <taxon>Eukaryota</taxon>
        <taxon>Metazoa</taxon>
        <taxon>Ecdysozoa</taxon>
        <taxon>Nematoda</taxon>
        <taxon>Chromadorea</taxon>
        <taxon>Rhabditida</taxon>
        <taxon>Rhabditina</taxon>
        <taxon>Diplogasteromorpha</taxon>
        <taxon>Diplogasteroidea</taxon>
        <taxon>Neodiplogasteridae</taxon>
        <taxon>Pristionchus</taxon>
    </lineage>
</organism>
<dbReference type="PANTHER" id="PTHR33845:SF1">
    <property type="entry name" value="C2H2-TYPE DOMAIN-CONTAINING PROTEIN"/>
    <property type="match status" value="1"/>
</dbReference>